<dbReference type="NCBIfam" id="TIGR02325">
    <property type="entry name" value="C_P_lyase_phnF"/>
    <property type="match status" value="1"/>
</dbReference>
<keyword evidence="1" id="KW-0805">Transcription regulation</keyword>
<protein>
    <submittedName>
        <fullName evidence="5">Phosphonate metabolism transcriptional regulator PhnF</fullName>
    </submittedName>
</protein>
<organism evidence="5 6">
    <name type="scientific">Izhakiella australiensis</name>
    <dbReference type="NCBI Taxonomy" id="1926881"/>
    <lineage>
        <taxon>Bacteria</taxon>
        <taxon>Pseudomonadati</taxon>
        <taxon>Pseudomonadota</taxon>
        <taxon>Gammaproteobacteria</taxon>
        <taxon>Enterobacterales</taxon>
        <taxon>Erwiniaceae</taxon>
        <taxon>Izhakiella</taxon>
    </lineage>
</organism>
<evidence type="ECO:0000256" key="3">
    <source>
        <dbReference type="ARBA" id="ARBA00023163"/>
    </source>
</evidence>
<dbReference type="AlphaFoldDB" id="A0A1S8YM06"/>
<dbReference type="InterPro" id="IPR012702">
    <property type="entry name" value="CP_lyase_PhnF"/>
</dbReference>
<gene>
    <name evidence="5" type="ORF">BTJ39_12190</name>
</gene>
<evidence type="ECO:0000259" key="4">
    <source>
        <dbReference type="PROSITE" id="PS50949"/>
    </source>
</evidence>
<dbReference type="GO" id="GO:0003677">
    <property type="term" value="F:DNA binding"/>
    <property type="evidence" value="ECO:0007669"/>
    <property type="project" value="UniProtKB-KW"/>
</dbReference>
<dbReference type="InterPro" id="IPR000524">
    <property type="entry name" value="Tscrpt_reg_HTH_GntR"/>
</dbReference>
<dbReference type="InterPro" id="IPR036388">
    <property type="entry name" value="WH-like_DNA-bd_sf"/>
</dbReference>
<keyword evidence="6" id="KW-1185">Reference proteome</keyword>
<sequence length="238" mass="26686">MLNLSRHPTTLYQAIATQLEDELRSRYRSGEYLPSEKQLAARFAVNRHTLRRAVDELVDKGLVQRRQGKGILVLMRPWDYPLHAQAHFSQNLLEQGSTPGSQRLLAVLRPCNADVAAALACEEGQTVIHLRTLRSVNGIPVSIINHYLPDLSWWPTLQHFSAGSLHEFIASELGCALTRRQTRISARRAKAKESKLLTIALQAPLLCVRTLNVHASGEVAEYSVSLTRADMLELTLEH</sequence>
<evidence type="ECO:0000256" key="1">
    <source>
        <dbReference type="ARBA" id="ARBA00023015"/>
    </source>
</evidence>
<dbReference type="PROSITE" id="PS50949">
    <property type="entry name" value="HTH_GNTR"/>
    <property type="match status" value="1"/>
</dbReference>
<proteinExistence type="predicted"/>
<dbReference type="Pfam" id="PF00392">
    <property type="entry name" value="GntR"/>
    <property type="match status" value="1"/>
</dbReference>
<dbReference type="InterPro" id="IPR036390">
    <property type="entry name" value="WH_DNA-bd_sf"/>
</dbReference>
<dbReference type="Gene3D" id="3.40.1410.10">
    <property type="entry name" value="Chorismate lyase-like"/>
    <property type="match status" value="1"/>
</dbReference>
<dbReference type="RefSeq" id="WP_078002975.1">
    <property type="nucleotide sequence ID" value="NZ_MRUL01000007.1"/>
</dbReference>
<accession>A0A1S8YM06</accession>
<dbReference type="Proteomes" id="UP000190667">
    <property type="component" value="Unassembled WGS sequence"/>
</dbReference>
<keyword evidence="2" id="KW-0238">DNA-binding</keyword>
<dbReference type="InterPro" id="IPR028978">
    <property type="entry name" value="Chorismate_lyase_/UTRA_dom_sf"/>
</dbReference>
<dbReference type="SMART" id="SM00866">
    <property type="entry name" value="UTRA"/>
    <property type="match status" value="1"/>
</dbReference>
<dbReference type="PRINTS" id="PR00035">
    <property type="entry name" value="HTHGNTR"/>
</dbReference>
<dbReference type="InterPro" id="IPR050679">
    <property type="entry name" value="Bact_HTH_transcr_reg"/>
</dbReference>
<evidence type="ECO:0000313" key="5">
    <source>
        <dbReference type="EMBL" id="OON39786.1"/>
    </source>
</evidence>
<reference evidence="5 6" key="1">
    <citation type="submission" date="2016-12" db="EMBL/GenBank/DDBJ databases">
        <title>Izhakiella australiana sp. nov. of genus Izhakiella isolated from Australian desert.</title>
        <authorList>
            <person name="Ji M."/>
        </authorList>
    </citation>
    <scope>NUCLEOTIDE SEQUENCE [LARGE SCALE GENOMIC DNA]</scope>
    <source>
        <strain evidence="5 6">D4N98</strain>
    </source>
</reference>
<dbReference type="InterPro" id="IPR011663">
    <property type="entry name" value="UTRA"/>
</dbReference>
<dbReference type="PANTHER" id="PTHR44846:SF16">
    <property type="entry name" value="TRANSCRIPTIONAL REGULATOR PHNF-RELATED"/>
    <property type="match status" value="1"/>
</dbReference>
<keyword evidence="3" id="KW-0804">Transcription</keyword>
<dbReference type="SUPFAM" id="SSF64288">
    <property type="entry name" value="Chorismate lyase-like"/>
    <property type="match status" value="1"/>
</dbReference>
<dbReference type="OrthoDB" id="6626198at2"/>
<evidence type="ECO:0000256" key="2">
    <source>
        <dbReference type="ARBA" id="ARBA00023125"/>
    </source>
</evidence>
<dbReference type="Pfam" id="PF07702">
    <property type="entry name" value="UTRA"/>
    <property type="match status" value="1"/>
</dbReference>
<dbReference type="PANTHER" id="PTHR44846">
    <property type="entry name" value="MANNOSYL-D-GLYCERATE TRANSPORT/METABOLISM SYSTEM REPRESSOR MNGR-RELATED"/>
    <property type="match status" value="1"/>
</dbReference>
<evidence type="ECO:0000313" key="6">
    <source>
        <dbReference type="Proteomes" id="UP000190667"/>
    </source>
</evidence>
<dbReference type="NCBIfam" id="NF007486">
    <property type="entry name" value="PRK10079.1"/>
    <property type="match status" value="1"/>
</dbReference>
<dbReference type="GO" id="GO:0003700">
    <property type="term" value="F:DNA-binding transcription factor activity"/>
    <property type="evidence" value="ECO:0007669"/>
    <property type="project" value="InterPro"/>
</dbReference>
<dbReference type="SUPFAM" id="SSF46785">
    <property type="entry name" value="Winged helix' DNA-binding domain"/>
    <property type="match status" value="1"/>
</dbReference>
<dbReference type="CDD" id="cd07377">
    <property type="entry name" value="WHTH_GntR"/>
    <property type="match status" value="1"/>
</dbReference>
<dbReference type="SMART" id="SM00345">
    <property type="entry name" value="HTH_GNTR"/>
    <property type="match status" value="1"/>
</dbReference>
<dbReference type="EMBL" id="MRUL01000007">
    <property type="protein sequence ID" value="OON39786.1"/>
    <property type="molecule type" value="Genomic_DNA"/>
</dbReference>
<feature type="domain" description="HTH gntR-type" evidence="4">
    <location>
        <begin position="9"/>
        <end position="76"/>
    </location>
</feature>
<comment type="caution">
    <text evidence="5">The sequence shown here is derived from an EMBL/GenBank/DDBJ whole genome shotgun (WGS) entry which is preliminary data.</text>
</comment>
<dbReference type="STRING" id="1926881.BTJ39_12190"/>
<dbReference type="Gene3D" id="1.10.10.10">
    <property type="entry name" value="Winged helix-like DNA-binding domain superfamily/Winged helix DNA-binding domain"/>
    <property type="match status" value="1"/>
</dbReference>
<name>A0A1S8YM06_9GAMM</name>